<evidence type="ECO:0000313" key="2">
    <source>
        <dbReference type="Proteomes" id="UP001189429"/>
    </source>
</evidence>
<keyword evidence="2" id="KW-1185">Reference proteome</keyword>
<gene>
    <name evidence="1" type="ORF">PCOR1329_LOCUS19932</name>
</gene>
<accession>A0ABN9REZ0</accession>
<comment type="caution">
    <text evidence="1">The sequence shown here is derived from an EMBL/GenBank/DDBJ whole genome shotgun (WGS) entry which is preliminary data.</text>
</comment>
<organism evidence="1 2">
    <name type="scientific">Prorocentrum cordatum</name>
    <dbReference type="NCBI Taxonomy" id="2364126"/>
    <lineage>
        <taxon>Eukaryota</taxon>
        <taxon>Sar</taxon>
        <taxon>Alveolata</taxon>
        <taxon>Dinophyceae</taxon>
        <taxon>Prorocentrales</taxon>
        <taxon>Prorocentraceae</taxon>
        <taxon>Prorocentrum</taxon>
    </lineage>
</organism>
<sequence>MAEKSKHDMVKLKNKWSCTACRQSVTADALLELVDTQCDTTFATANVIVDVKGDRRMGNAKLHPTHTVTECTKYGLLVCAKCAAYGTTIGKGLRETCEEIITKSGQDALNRIGDGIYPGYRSPPKAALEAERARLVRQMHDQELLVREGLQDRKSLKHGVGFIEWGKLWRQVILQMECVKTQVMNYDDPQVQHDLEEFSEKPSPECSGLDKHRYPQHIHPRRQWYNPLESTLLSHLLHAHVVEVWEGLQDMESLKLGVLERKPQPPGAPLR</sequence>
<evidence type="ECO:0000313" key="1">
    <source>
        <dbReference type="EMBL" id="CAK0817287.1"/>
    </source>
</evidence>
<protein>
    <submittedName>
        <fullName evidence="1">Uncharacterized protein</fullName>
    </submittedName>
</protein>
<dbReference type="EMBL" id="CAUYUJ010006413">
    <property type="protein sequence ID" value="CAK0817287.1"/>
    <property type="molecule type" value="Genomic_DNA"/>
</dbReference>
<dbReference type="Proteomes" id="UP001189429">
    <property type="component" value="Unassembled WGS sequence"/>
</dbReference>
<reference evidence="1" key="1">
    <citation type="submission" date="2023-10" db="EMBL/GenBank/DDBJ databases">
        <authorList>
            <person name="Chen Y."/>
            <person name="Shah S."/>
            <person name="Dougan E. K."/>
            <person name="Thang M."/>
            <person name="Chan C."/>
        </authorList>
    </citation>
    <scope>NUCLEOTIDE SEQUENCE [LARGE SCALE GENOMIC DNA]</scope>
</reference>
<name>A0ABN9REZ0_9DINO</name>
<proteinExistence type="predicted"/>